<dbReference type="EMBL" id="CAJNOH010000438">
    <property type="protein sequence ID" value="CAF1040476.1"/>
    <property type="molecule type" value="Genomic_DNA"/>
</dbReference>
<dbReference type="EMBL" id="CAJNOL010001962">
    <property type="protein sequence ID" value="CAF1443150.1"/>
    <property type="molecule type" value="Genomic_DNA"/>
</dbReference>
<evidence type="ECO:0000313" key="4">
    <source>
        <dbReference type="Proteomes" id="UP000663854"/>
    </source>
</evidence>
<accession>A0A814JQL7</accession>
<proteinExistence type="predicted"/>
<gene>
    <name evidence="3" type="ORF">JXQ802_LOCUS37123</name>
    <name evidence="2" type="ORF">PYM288_LOCUS16616</name>
</gene>
<sequence>MTRISVDISRLPKDVFTYTNERFYTFIENFCGKDEADLLSIQSIRSVDSFLSIEDAYSIFALDSDDVKEIQTRCGFKNRNGIYTVRPGIKSSLDYVKTLLKEMQKKVVRTKRMQPTLFQSTGLCSSFSSNNLSNVNTTAGLSVSEKDEDGHRDLIENSIQDWCIQNKNAIKIPDSNLISGMHYHLKFTSSLDKAEIKCSCGLVYILLRAESGNFKLSNYFRHLKSGCLMVQTEVMNDSIGDTTQDDTQDSTSISSLQQISITSVRKRTRRSTSKHTTTKKIRTA</sequence>
<evidence type="ECO:0000313" key="2">
    <source>
        <dbReference type="EMBL" id="CAF1040476.1"/>
    </source>
</evidence>
<reference evidence="2" key="1">
    <citation type="submission" date="2021-02" db="EMBL/GenBank/DDBJ databases">
        <authorList>
            <person name="Nowell W R."/>
        </authorList>
    </citation>
    <scope>NUCLEOTIDE SEQUENCE</scope>
</reference>
<feature type="region of interest" description="Disordered" evidence="1">
    <location>
        <begin position="264"/>
        <end position="284"/>
    </location>
</feature>
<comment type="caution">
    <text evidence="2">The sequence shown here is derived from an EMBL/GenBank/DDBJ whole genome shotgun (WGS) entry which is preliminary data.</text>
</comment>
<dbReference type="Proteomes" id="UP000663854">
    <property type="component" value="Unassembled WGS sequence"/>
</dbReference>
<protein>
    <submittedName>
        <fullName evidence="2">Uncharacterized protein</fullName>
    </submittedName>
</protein>
<dbReference type="AlphaFoldDB" id="A0A814JQL7"/>
<organism evidence="2 4">
    <name type="scientific">Rotaria sordida</name>
    <dbReference type="NCBI Taxonomy" id="392033"/>
    <lineage>
        <taxon>Eukaryota</taxon>
        <taxon>Metazoa</taxon>
        <taxon>Spiralia</taxon>
        <taxon>Gnathifera</taxon>
        <taxon>Rotifera</taxon>
        <taxon>Eurotatoria</taxon>
        <taxon>Bdelloidea</taxon>
        <taxon>Philodinida</taxon>
        <taxon>Philodinidae</taxon>
        <taxon>Rotaria</taxon>
    </lineage>
</organism>
<keyword evidence="5" id="KW-1185">Reference proteome</keyword>
<dbReference type="Proteomes" id="UP000663870">
    <property type="component" value="Unassembled WGS sequence"/>
</dbReference>
<evidence type="ECO:0000256" key="1">
    <source>
        <dbReference type="SAM" id="MobiDB-lite"/>
    </source>
</evidence>
<evidence type="ECO:0000313" key="3">
    <source>
        <dbReference type="EMBL" id="CAF1443150.1"/>
    </source>
</evidence>
<name>A0A814JQL7_9BILA</name>
<evidence type="ECO:0000313" key="5">
    <source>
        <dbReference type="Proteomes" id="UP000663870"/>
    </source>
</evidence>